<dbReference type="InterPro" id="IPR050204">
    <property type="entry name" value="AraC_XylS_family_regulators"/>
</dbReference>
<dbReference type="Gene3D" id="1.10.10.60">
    <property type="entry name" value="Homeodomain-like"/>
    <property type="match status" value="1"/>
</dbReference>
<dbReference type="SUPFAM" id="SSF46689">
    <property type="entry name" value="Homeodomain-like"/>
    <property type="match status" value="2"/>
</dbReference>
<dbReference type="InterPro" id="IPR037923">
    <property type="entry name" value="HTH-like"/>
</dbReference>
<evidence type="ECO:0000259" key="5">
    <source>
        <dbReference type="PROSITE" id="PS01124"/>
    </source>
</evidence>
<keyword evidence="3" id="KW-0010">Activator</keyword>
<keyword evidence="2" id="KW-0238">DNA-binding</keyword>
<dbReference type="InterPro" id="IPR018062">
    <property type="entry name" value="HTH_AraC-typ_CS"/>
</dbReference>
<comment type="caution">
    <text evidence="6">The sequence shown here is derived from an EMBL/GenBank/DDBJ whole genome shotgun (WGS) entry which is preliminary data.</text>
</comment>
<dbReference type="InterPro" id="IPR003313">
    <property type="entry name" value="AraC-bd"/>
</dbReference>
<evidence type="ECO:0000313" key="6">
    <source>
        <dbReference type="EMBL" id="MEQ4486506.1"/>
    </source>
</evidence>
<protein>
    <submittedName>
        <fullName evidence="6">AraC family transcriptional regulator</fullName>
    </submittedName>
</protein>
<dbReference type="PROSITE" id="PS01124">
    <property type="entry name" value="HTH_ARAC_FAMILY_2"/>
    <property type="match status" value="1"/>
</dbReference>
<dbReference type="PANTHER" id="PTHR46796">
    <property type="entry name" value="HTH-TYPE TRANSCRIPTIONAL ACTIVATOR RHAS-RELATED"/>
    <property type="match status" value="1"/>
</dbReference>
<proteinExistence type="predicted"/>
<keyword evidence="4" id="KW-0804">Transcription</keyword>
<dbReference type="SMART" id="SM00342">
    <property type="entry name" value="HTH_ARAC"/>
    <property type="match status" value="1"/>
</dbReference>
<evidence type="ECO:0000256" key="4">
    <source>
        <dbReference type="ARBA" id="ARBA00023163"/>
    </source>
</evidence>
<dbReference type="Pfam" id="PF02311">
    <property type="entry name" value="AraC_binding"/>
    <property type="match status" value="1"/>
</dbReference>
<dbReference type="InterPro" id="IPR014710">
    <property type="entry name" value="RmlC-like_jellyroll"/>
</dbReference>
<dbReference type="Pfam" id="PF12833">
    <property type="entry name" value="HTH_18"/>
    <property type="match status" value="1"/>
</dbReference>
<dbReference type="RefSeq" id="WP_232184530.1">
    <property type="nucleotide sequence ID" value="NZ_JAIOAP010000003.1"/>
</dbReference>
<dbReference type="SUPFAM" id="SSF51215">
    <property type="entry name" value="Regulatory protein AraC"/>
    <property type="match status" value="1"/>
</dbReference>
<keyword evidence="1" id="KW-0805">Transcription regulation</keyword>
<organism evidence="6 7">
    <name type="scientific">Cohnella silvisoli</name>
    <dbReference type="NCBI Taxonomy" id="2873699"/>
    <lineage>
        <taxon>Bacteria</taxon>
        <taxon>Bacillati</taxon>
        <taxon>Bacillota</taxon>
        <taxon>Bacilli</taxon>
        <taxon>Bacillales</taxon>
        <taxon>Paenibacillaceae</taxon>
        <taxon>Cohnella</taxon>
    </lineage>
</organism>
<evidence type="ECO:0000256" key="2">
    <source>
        <dbReference type="ARBA" id="ARBA00023125"/>
    </source>
</evidence>
<dbReference type="Proteomes" id="UP001493487">
    <property type="component" value="Unassembled WGS sequence"/>
</dbReference>
<feature type="domain" description="HTH araC/xylS-type" evidence="5">
    <location>
        <begin position="173"/>
        <end position="272"/>
    </location>
</feature>
<accession>A0ABV1L3V7</accession>
<dbReference type="PROSITE" id="PS00041">
    <property type="entry name" value="HTH_ARAC_FAMILY_1"/>
    <property type="match status" value="1"/>
</dbReference>
<evidence type="ECO:0000256" key="1">
    <source>
        <dbReference type="ARBA" id="ARBA00023015"/>
    </source>
</evidence>
<dbReference type="InterPro" id="IPR018060">
    <property type="entry name" value="HTH_AraC"/>
</dbReference>
<dbReference type="Gene3D" id="2.60.120.10">
    <property type="entry name" value="Jelly Rolls"/>
    <property type="match status" value="1"/>
</dbReference>
<gene>
    <name evidence="6" type="ORF">QJS35_29450</name>
</gene>
<evidence type="ECO:0000256" key="3">
    <source>
        <dbReference type="ARBA" id="ARBA00023159"/>
    </source>
</evidence>
<dbReference type="InterPro" id="IPR009057">
    <property type="entry name" value="Homeodomain-like_sf"/>
</dbReference>
<name>A0ABV1L3V7_9BACL</name>
<evidence type="ECO:0000313" key="7">
    <source>
        <dbReference type="Proteomes" id="UP001493487"/>
    </source>
</evidence>
<dbReference type="PRINTS" id="PR00032">
    <property type="entry name" value="HTHARAC"/>
</dbReference>
<sequence>MHVNFAPKLHPFPLPLLALNAGYLKLTRTDYEPNRWPFYQFVCCYQGHGTFHTENGVHRLSPGTMLLIKPGCVHRYAKEDEMCYLSWVSFEGALIGQLYADCGLSADAAYAIVHDRTHPALHLEIMSVFEQVDDPFALGRISAILYKIAIEYLLQMQANTGSGRSADKPDPIAAAVDWMKRHVQVPVDIARLAQEQGMSRQHLNRLFRHKFGITTHEYYRGLKIAQAQKDLAELSDKPVKEIASGLGYVSASHFIDVFRKATGMTPVAFRASVMRRQ</sequence>
<reference evidence="6 7" key="1">
    <citation type="journal article" date="2023" name="Genome Announc.">
        <title>Pan-Genome Analyses of the Genus Cohnella and Proposal of the Novel Species Cohnella silvisoli sp. nov., Isolated from Forest Soil.</title>
        <authorList>
            <person name="Wang C."/>
            <person name="Mao L."/>
            <person name="Bao G."/>
            <person name="Zhu H."/>
        </authorList>
    </citation>
    <scope>NUCLEOTIDE SEQUENCE [LARGE SCALE GENOMIC DNA]</scope>
    <source>
        <strain evidence="6 7">NL03-T5-1</strain>
    </source>
</reference>
<dbReference type="EMBL" id="JASKHM010000022">
    <property type="protein sequence ID" value="MEQ4486506.1"/>
    <property type="molecule type" value="Genomic_DNA"/>
</dbReference>
<keyword evidence="7" id="KW-1185">Reference proteome</keyword>
<dbReference type="InterPro" id="IPR020449">
    <property type="entry name" value="Tscrpt_reg_AraC-type_HTH"/>
</dbReference>